<keyword evidence="3" id="KW-1185">Reference proteome</keyword>
<comment type="caution">
    <text evidence="2">The sequence shown here is derived from an EMBL/GenBank/DDBJ whole genome shotgun (WGS) entry which is preliminary data.</text>
</comment>
<accession>A0AAV7ME54</accession>
<organism evidence="2 3">
    <name type="scientific">Pleurodeles waltl</name>
    <name type="common">Iberian ribbed newt</name>
    <dbReference type="NCBI Taxonomy" id="8319"/>
    <lineage>
        <taxon>Eukaryota</taxon>
        <taxon>Metazoa</taxon>
        <taxon>Chordata</taxon>
        <taxon>Craniata</taxon>
        <taxon>Vertebrata</taxon>
        <taxon>Euteleostomi</taxon>
        <taxon>Amphibia</taxon>
        <taxon>Batrachia</taxon>
        <taxon>Caudata</taxon>
        <taxon>Salamandroidea</taxon>
        <taxon>Salamandridae</taxon>
        <taxon>Pleurodelinae</taxon>
        <taxon>Pleurodeles</taxon>
    </lineage>
</organism>
<feature type="compositionally biased region" description="Polar residues" evidence="1">
    <location>
        <begin position="21"/>
        <end position="36"/>
    </location>
</feature>
<evidence type="ECO:0000313" key="2">
    <source>
        <dbReference type="EMBL" id="KAJ1102030.1"/>
    </source>
</evidence>
<proteinExistence type="predicted"/>
<dbReference type="AlphaFoldDB" id="A0AAV7ME54"/>
<name>A0AAV7ME54_PLEWA</name>
<dbReference type="Proteomes" id="UP001066276">
    <property type="component" value="Chromosome 10"/>
</dbReference>
<protein>
    <submittedName>
        <fullName evidence="2">Uncharacterized protein</fullName>
    </submittedName>
</protein>
<feature type="region of interest" description="Disordered" evidence="1">
    <location>
        <begin position="55"/>
        <end position="78"/>
    </location>
</feature>
<evidence type="ECO:0000256" key="1">
    <source>
        <dbReference type="SAM" id="MobiDB-lite"/>
    </source>
</evidence>
<evidence type="ECO:0000313" key="3">
    <source>
        <dbReference type="Proteomes" id="UP001066276"/>
    </source>
</evidence>
<gene>
    <name evidence="2" type="ORF">NDU88_007089</name>
</gene>
<reference evidence="2" key="1">
    <citation type="journal article" date="2022" name="bioRxiv">
        <title>Sequencing and chromosome-scale assembly of the giantPleurodeles waltlgenome.</title>
        <authorList>
            <person name="Brown T."/>
            <person name="Elewa A."/>
            <person name="Iarovenko S."/>
            <person name="Subramanian E."/>
            <person name="Araus A.J."/>
            <person name="Petzold A."/>
            <person name="Susuki M."/>
            <person name="Suzuki K.-i.T."/>
            <person name="Hayashi T."/>
            <person name="Toyoda A."/>
            <person name="Oliveira C."/>
            <person name="Osipova E."/>
            <person name="Leigh N.D."/>
            <person name="Simon A."/>
            <person name="Yun M.H."/>
        </authorList>
    </citation>
    <scope>NUCLEOTIDE SEQUENCE</scope>
    <source>
        <strain evidence="2">20211129_DDA</strain>
        <tissue evidence="2">Liver</tissue>
    </source>
</reference>
<feature type="region of interest" description="Disordered" evidence="1">
    <location>
        <begin position="21"/>
        <end position="43"/>
    </location>
</feature>
<feature type="compositionally biased region" description="Basic and acidic residues" evidence="1">
    <location>
        <begin position="69"/>
        <end position="78"/>
    </location>
</feature>
<sequence>MVMATRGEETVTRNIMFFKGNSSSTPSAATELQSSHCEGLGQDDEFLDETTTNLLTPSVRQPSEADAQEQDRCEWHQH</sequence>
<dbReference type="EMBL" id="JANPWB010000014">
    <property type="protein sequence ID" value="KAJ1102030.1"/>
    <property type="molecule type" value="Genomic_DNA"/>
</dbReference>